<name>A0ABX8SQZ9_9BURK</name>
<evidence type="ECO:0000256" key="1">
    <source>
        <dbReference type="SAM" id="MobiDB-lite"/>
    </source>
</evidence>
<proteinExistence type="predicted"/>
<gene>
    <name evidence="2" type="ORF">FE795_05085</name>
</gene>
<protein>
    <submittedName>
        <fullName evidence="2">Uncharacterized protein</fullName>
    </submittedName>
</protein>
<evidence type="ECO:0000313" key="3">
    <source>
        <dbReference type="Proteomes" id="UP000826050"/>
    </source>
</evidence>
<feature type="region of interest" description="Disordered" evidence="1">
    <location>
        <begin position="1"/>
        <end position="29"/>
    </location>
</feature>
<dbReference type="EMBL" id="CP049362">
    <property type="protein sequence ID" value="QXX78451.1"/>
    <property type="molecule type" value="Genomic_DNA"/>
</dbReference>
<organism evidence="2 3">
    <name type="scientific">Alcaligenes ammonioxydans</name>
    <dbReference type="NCBI Taxonomy" id="2582914"/>
    <lineage>
        <taxon>Bacteria</taxon>
        <taxon>Pseudomonadati</taxon>
        <taxon>Pseudomonadota</taxon>
        <taxon>Betaproteobacteria</taxon>
        <taxon>Burkholderiales</taxon>
        <taxon>Alcaligenaceae</taxon>
        <taxon>Alcaligenes</taxon>
    </lineage>
</organism>
<feature type="compositionally biased region" description="Polar residues" evidence="1">
    <location>
        <begin position="69"/>
        <end position="105"/>
    </location>
</feature>
<reference evidence="2 3" key="1">
    <citation type="submission" date="2020-02" db="EMBL/GenBank/DDBJ databases">
        <title>Partial ammonium oxidation to N2 by heterotrophic bacteria.</title>
        <authorList>
            <person name="Wu M."/>
        </authorList>
    </citation>
    <scope>NUCLEOTIDE SEQUENCE [LARGE SCALE GENOMIC DNA]</scope>
    <source>
        <strain evidence="2 3">HO-1</strain>
    </source>
</reference>
<feature type="compositionally biased region" description="Basic and acidic residues" evidence="1">
    <location>
        <begin position="55"/>
        <end position="68"/>
    </location>
</feature>
<sequence>MARYIAKQRGQIPADAYKPVKRADSSPNRRVMRIVEAGEEFEFHGKPGKWMELVSNKKESTAKSKGDQGNETSPKSGGKPENSQTNQDESQSTQGDNGTAAPNSQ</sequence>
<accession>A0ABX8SQZ9</accession>
<feature type="region of interest" description="Disordered" evidence="1">
    <location>
        <begin position="44"/>
        <end position="105"/>
    </location>
</feature>
<keyword evidence="3" id="KW-1185">Reference proteome</keyword>
<evidence type="ECO:0000313" key="2">
    <source>
        <dbReference type="EMBL" id="QXX78451.1"/>
    </source>
</evidence>
<dbReference type="RefSeq" id="WP_219235803.1">
    <property type="nucleotide sequence ID" value="NZ_CP049362.1"/>
</dbReference>
<dbReference type="Proteomes" id="UP000826050">
    <property type="component" value="Chromosome"/>
</dbReference>